<comment type="catalytic activity">
    <reaction evidence="1">
        <text>D-glucosamine 6-phosphate + acetyl-CoA = N-acetyl-D-glucosamine 6-phosphate + CoA + H(+)</text>
        <dbReference type="Rhea" id="RHEA:10292"/>
        <dbReference type="ChEBI" id="CHEBI:15378"/>
        <dbReference type="ChEBI" id="CHEBI:57287"/>
        <dbReference type="ChEBI" id="CHEBI:57288"/>
        <dbReference type="ChEBI" id="CHEBI:57513"/>
        <dbReference type="ChEBI" id="CHEBI:58725"/>
        <dbReference type="EC" id="2.3.1.4"/>
    </reaction>
</comment>
<dbReference type="InterPro" id="IPR000182">
    <property type="entry name" value="GNAT_dom"/>
</dbReference>
<keyword evidence="1" id="KW-0808">Transferase</keyword>
<dbReference type="EMBL" id="MPUH01000101">
    <property type="protein sequence ID" value="OMJ90513.1"/>
    <property type="molecule type" value="Genomic_DNA"/>
</dbReference>
<dbReference type="InterPro" id="IPR039143">
    <property type="entry name" value="GNPNAT1-like"/>
</dbReference>
<dbReference type="SUPFAM" id="SSF55729">
    <property type="entry name" value="Acyl-CoA N-acyltransferases (Nat)"/>
    <property type="match status" value="1"/>
</dbReference>
<dbReference type="UniPathway" id="UPA00113">
    <property type="reaction ID" value="UER00529"/>
</dbReference>
<comment type="pathway">
    <text evidence="1">Nucleotide-sugar biosynthesis; UDP-N-acetyl-alpha-D-glucosamine biosynthesis; N-acetyl-alpha-D-glucosamine 1-phosphate from alpha-D-glucosamine 6-phosphate (route I): step 1/2.</text>
</comment>
<dbReference type="GO" id="GO:0006048">
    <property type="term" value="P:UDP-N-acetylglucosamine biosynthetic process"/>
    <property type="evidence" value="ECO:0007669"/>
    <property type="project" value="UniProtKB-UniRule"/>
</dbReference>
<dbReference type="AlphaFoldDB" id="A0A1R2CNB5"/>
<name>A0A1R2CNB5_9CILI</name>
<keyword evidence="4" id="KW-1185">Reference proteome</keyword>
<protein>
    <recommendedName>
        <fullName evidence="1">Glucosamine 6-phosphate N-acetyltransferase</fullName>
        <ecNumber evidence="1">2.3.1.4</ecNumber>
    </recommendedName>
</protein>
<dbReference type="Gene3D" id="3.40.630.30">
    <property type="match status" value="1"/>
</dbReference>
<dbReference type="Proteomes" id="UP000187209">
    <property type="component" value="Unassembled WGS sequence"/>
</dbReference>
<organism evidence="3 4">
    <name type="scientific">Stentor coeruleus</name>
    <dbReference type="NCBI Taxonomy" id="5963"/>
    <lineage>
        <taxon>Eukaryota</taxon>
        <taxon>Sar</taxon>
        <taxon>Alveolata</taxon>
        <taxon>Ciliophora</taxon>
        <taxon>Postciliodesmatophora</taxon>
        <taxon>Heterotrichea</taxon>
        <taxon>Heterotrichida</taxon>
        <taxon>Stentoridae</taxon>
        <taxon>Stentor</taxon>
    </lineage>
</organism>
<evidence type="ECO:0000256" key="1">
    <source>
        <dbReference type="RuleBase" id="RU365086"/>
    </source>
</evidence>
<accession>A0A1R2CNB5</accession>
<proteinExistence type="inferred from homology"/>
<gene>
    <name evidence="3" type="ORF">SteCoe_7102</name>
</gene>
<dbReference type="OrthoDB" id="10039976at2759"/>
<keyword evidence="1" id="KW-0012">Acyltransferase</keyword>
<comment type="caution">
    <text evidence="3">The sequence shown here is derived from an EMBL/GenBank/DDBJ whole genome shotgun (WGS) entry which is preliminary data.</text>
</comment>
<evidence type="ECO:0000259" key="2">
    <source>
        <dbReference type="PROSITE" id="PS51186"/>
    </source>
</evidence>
<dbReference type="EC" id="2.3.1.4" evidence="1"/>
<feature type="domain" description="N-acetyltransferase" evidence="2">
    <location>
        <begin position="10"/>
        <end position="153"/>
    </location>
</feature>
<dbReference type="PANTHER" id="PTHR13355:SF11">
    <property type="entry name" value="GLUCOSAMINE 6-PHOSPHATE N-ACETYLTRANSFERASE"/>
    <property type="match status" value="1"/>
</dbReference>
<dbReference type="Pfam" id="PF00583">
    <property type="entry name" value="Acetyltransf_1"/>
    <property type="match status" value="1"/>
</dbReference>
<evidence type="ECO:0000313" key="3">
    <source>
        <dbReference type="EMBL" id="OMJ90513.1"/>
    </source>
</evidence>
<evidence type="ECO:0000313" key="4">
    <source>
        <dbReference type="Proteomes" id="UP000187209"/>
    </source>
</evidence>
<dbReference type="PANTHER" id="PTHR13355">
    <property type="entry name" value="GLUCOSAMINE 6-PHOSPHATE N-ACETYLTRANSFERASE"/>
    <property type="match status" value="1"/>
</dbReference>
<dbReference type="PROSITE" id="PS51186">
    <property type="entry name" value="GNAT"/>
    <property type="match status" value="1"/>
</dbReference>
<reference evidence="3 4" key="1">
    <citation type="submission" date="2016-11" db="EMBL/GenBank/DDBJ databases">
        <title>The macronuclear genome of Stentor coeruleus: a giant cell with tiny introns.</title>
        <authorList>
            <person name="Slabodnick M."/>
            <person name="Ruby J.G."/>
            <person name="Reiff S.B."/>
            <person name="Swart E.C."/>
            <person name="Gosai S."/>
            <person name="Prabakaran S."/>
            <person name="Witkowska E."/>
            <person name="Larue G.E."/>
            <person name="Fisher S."/>
            <person name="Freeman R.M."/>
            <person name="Gunawardena J."/>
            <person name="Chu W."/>
            <person name="Stover N.A."/>
            <person name="Gregory B.D."/>
            <person name="Nowacki M."/>
            <person name="Derisi J."/>
            <person name="Roy S.W."/>
            <person name="Marshall W.F."/>
            <person name="Sood P."/>
        </authorList>
    </citation>
    <scope>NUCLEOTIDE SEQUENCE [LARGE SCALE GENOMIC DNA]</scope>
    <source>
        <strain evidence="3">WM001</strain>
    </source>
</reference>
<sequence length="153" mass="17812">METFLVTEEFTIRRLKEDDFHKEYKPLLEDLTIAGDLNETIFKEIFDYHAEHNDMFFNIVIEENATGLVVGNGMLVTKPDIKRNGKKLGFIEDIVVRKRLQGKGLGKKIIDTLLSIAREQRCYKVILDCGDNNEGFYNKCGFHFNAYEMSIYF</sequence>
<dbReference type="CDD" id="cd04301">
    <property type="entry name" value="NAT_SF"/>
    <property type="match status" value="1"/>
</dbReference>
<dbReference type="InterPro" id="IPR016181">
    <property type="entry name" value="Acyl_CoA_acyltransferase"/>
</dbReference>
<comment type="similarity">
    <text evidence="1">Belongs to the acetyltransferase family. GNA1 subfamily.</text>
</comment>
<dbReference type="GO" id="GO:0004343">
    <property type="term" value="F:glucosamine 6-phosphate N-acetyltransferase activity"/>
    <property type="evidence" value="ECO:0007669"/>
    <property type="project" value="UniProtKB-UniRule"/>
</dbReference>